<reference evidence="1" key="2">
    <citation type="journal article" date="2023" name="IMA Fungus">
        <title>Comparative genomic study of the Penicillium genus elucidates a diverse pangenome and 15 lateral gene transfer events.</title>
        <authorList>
            <person name="Petersen C."/>
            <person name="Sorensen T."/>
            <person name="Nielsen M.R."/>
            <person name="Sondergaard T.E."/>
            <person name="Sorensen J.L."/>
            <person name="Fitzpatrick D.A."/>
            <person name="Frisvad J.C."/>
            <person name="Nielsen K.L."/>
        </authorList>
    </citation>
    <scope>NUCLEOTIDE SEQUENCE</scope>
    <source>
        <strain evidence="1">IBT 21472</strain>
    </source>
</reference>
<name>A0A9W9QBJ2_9EURO</name>
<organism evidence="1 2">
    <name type="scientific">Penicillium atrosanguineum</name>
    <dbReference type="NCBI Taxonomy" id="1132637"/>
    <lineage>
        <taxon>Eukaryota</taxon>
        <taxon>Fungi</taxon>
        <taxon>Dikarya</taxon>
        <taxon>Ascomycota</taxon>
        <taxon>Pezizomycotina</taxon>
        <taxon>Eurotiomycetes</taxon>
        <taxon>Eurotiomycetidae</taxon>
        <taxon>Eurotiales</taxon>
        <taxon>Aspergillaceae</taxon>
        <taxon>Penicillium</taxon>
    </lineage>
</organism>
<dbReference type="InterPro" id="IPR053143">
    <property type="entry name" value="Arylsulfate_ST"/>
</dbReference>
<dbReference type="PANTHER" id="PTHR35340:SF6">
    <property type="entry name" value="ASST-DOMAIN-CONTAINING PROTEIN"/>
    <property type="match status" value="1"/>
</dbReference>
<reference evidence="1" key="1">
    <citation type="submission" date="2022-12" db="EMBL/GenBank/DDBJ databases">
        <authorList>
            <person name="Petersen C."/>
        </authorList>
    </citation>
    <scope>NUCLEOTIDE SEQUENCE</scope>
    <source>
        <strain evidence="1">IBT 21472</strain>
    </source>
</reference>
<dbReference type="PANTHER" id="PTHR35340">
    <property type="entry name" value="PQQ ENZYME REPEAT PROTEIN-RELATED"/>
    <property type="match status" value="1"/>
</dbReference>
<dbReference type="AlphaFoldDB" id="A0A9W9QBJ2"/>
<accession>A0A9W9QBJ2</accession>
<proteinExistence type="predicted"/>
<dbReference type="EMBL" id="JAPZBO010000001">
    <property type="protein sequence ID" value="KAJ5330646.1"/>
    <property type="molecule type" value="Genomic_DNA"/>
</dbReference>
<evidence type="ECO:0000313" key="2">
    <source>
        <dbReference type="Proteomes" id="UP001147746"/>
    </source>
</evidence>
<comment type="caution">
    <text evidence="1">The sequence shown here is derived from an EMBL/GenBank/DDBJ whole genome shotgun (WGS) entry which is preliminary data.</text>
</comment>
<dbReference type="InterPro" id="IPR039535">
    <property type="entry name" value="ASST-like"/>
</dbReference>
<dbReference type="Pfam" id="PF14269">
    <property type="entry name" value="Arylsulfotran_2"/>
    <property type="match status" value="1"/>
</dbReference>
<evidence type="ECO:0000313" key="1">
    <source>
        <dbReference type="EMBL" id="KAJ5330646.1"/>
    </source>
</evidence>
<keyword evidence="2" id="KW-1185">Reference proteome</keyword>
<protein>
    <submittedName>
        <fullName evidence="1">Uncharacterized protein</fullName>
    </submittedName>
</protein>
<dbReference type="Proteomes" id="UP001147746">
    <property type="component" value="Unassembled WGS sequence"/>
</dbReference>
<sequence>MGGFMTLESTESARGDAYRRFVHTLDGSGTSQSDPWDFAHLNSIMRIYAIDKNGKLKWTLVGPTRGDFKLALGTTFCFQHDVRIVESMNSTVTLHIHNNNNAPFSEGTHATVGLLLKLDFVAKTASPERLFSDAEEVVYA</sequence>
<gene>
    <name evidence="1" type="ORF">N7476_000429</name>
</gene>